<dbReference type="Gene3D" id="3.50.50.60">
    <property type="entry name" value="FAD/NAD(P)-binding domain"/>
    <property type="match status" value="1"/>
</dbReference>
<dbReference type="InterPro" id="IPR036188">
    <property type="entry name" value="FAD/NAD-bd_sf"/>
</dbReference>
<reference evidence="3" key="1">
    <citation type="submission" date="2022-10" db="EMBL/GenBank/DDBJ databases">
        <title>Tapping the CABI collections for fungal endophytes: first genome assemblies for Collariella, Neodidymelliopsis, Ascochyta clinopodiicola, Didymella pomorum, Didymosphaeria variabile, Neocosmospora piperis and Neocucurbitaria cava.</title>
        <authorList>
            <person name="Hill R."/>
        </authorList>
    </citation>
    <scope>NUCLEOTIDE SEQUENCE</scope>
    <source>
        <strain evidence="3">IMI 355091</strain>
    </source>
</reference>
<evidence type="ECO:0000256" key="1">
    <source>
        <dbReference type="ARBA" id="ARBA00010790"/>
    </source>
</evidence>
<dbReference type="PANTHER" id="PTHR11552">
    <property type="entry name" value="GLUCOSE-METHANOL-CHOLINE GMC OXIDOREDUCTASE"/>
    <property type="match status" value="1"/>
</dbReference>
<dbReference type="EMBL" id="JAPEVA010000045">
    <property type="protein sequence ID" value="KAJ4404204.1"/>
    <property type="molecule type" value="Genomic_DNA"/>
</dbReference>
<gene>
    <name evidence="3" type="ORF">N0V91_006107</name>
</gene>
<evidence type="ECO:0000259" key="2">
    <source>
        <dbReference type="Pfam" id="PF05199"/>
    </source>
</evidence>
<comment type="similarity">
    <text evidence="1">Belongs to the GMC oxidoreductase family.</text>
</comment>
<dbReference type="InterPro" id="IPR012132">
    <property type="entry name" value="GMC_OxRdtase"/>
</dbReference>
<organism evidence="3 4">
    <name type="scientific">Didymella pomorum</name>
    <dbReference type="NCBI Taxonomy" id="749634"/>
    <lineage>
        <taxon>Eukaryota</taxon>
        <taxon>Fungi</taxon>
        <taxon>Dikarya</taxon>
        <taxon>Ascomycota</taxon>
        <taxon>Pezizomycotina</taxon>
        <taxon>Dothideomycetes</taxon>
        <taxon>Pleosporomycetidae</taxon>
        <taxon>Pleosporales</taxon>
        <taxon>Pleosporineae</taxon>
        <taxon>Didymellaceae</taxon>
        <taxon>Didymella</taxon>
    </lineage>
</organism>
<dbReference type="Proteomes" id="UP001140510">
    <property type="component" value="Unassembled WGS sequence"/>
</dbReference>
<sequence length="212" mass="22893">MKQTLEEWNDTQRGPYTDTAANTIAMLRLLQNASIFSTIPDPAAGPLSSNEELLFAEGFVPLSNVPLPSSGDYMTILSIVTSPTSRGSVIINSTDQSAAPIIDPNYLATNFDQYTAVQAMRDAFTILTTQAFEDYVGAPYGPLADQSTDEELLEDAAWGVVDPDLRVKGVEGLRIVDASVFPEIPECHTMVAVYILAEKAADIIKKAYGLAL</sequence>
<dbReference type="SUPFAM" id="SSF54373">
    <property type="entry name" value="FAD-linked reductases, C-terminal domain"/>
    <property type="match status" value="1"/>
</dbReference>
<dbReference type="GO" id="GO:0050660">
    <property type="term" value="F:flavin adenine dinucleotide binding"/>
    <property type="evidence" value="ECO:0007669"/>
    <property type="project" value="InterPro"/>
</dbReference>
<dbReference type="Gene3D" id="3.30.560.10">
    <property type="entry name" value="Glucose Oxidase, domain 3"/>
    <property type="match status" value="1"/>
</dbReference>
<evidence type="ECO:0000313" key="3">
    <source>
        <dbReference type="EMBL" id="KAJ4404204.1"/>
    </source>
</evidence>
<protein>
    <recommendedName>
        <fullName evidence="2">Glucose-methanol-choline oxidoreductase C-terminal domain-containing protein</fullName>
    </recommendedName>
</protein>
<feature type="domain" description="Glucose-methanol-choline oxidoreductase C-terminal" evidence="2">
    <location>
        <begin position="83"/>
        <end position="197"/>
    </location>
</feature>
<accession>A0A9W8ZE53</accession>
<proteinExistence type="inferred from homology"/>
<dbReference type="GO" id="GO:0016614">
    <property type="term" value="F:oxidoreductase activity, acting on CH-OH group of donors"/>
    <property type="evidence" value="ECO:0007669"/>
    <property type="project" value="InterPro"/>
</dbReference>
<dbReference type="SUPFAM" id="SSF51905">
    <property type="entry name" value="FAD/NAD(P)-binding domain"/>
    <property type="match status" value="1"/>
</dbReference>
<dbReference type="InterPro" id="IPR007867">
    <property type="entry name" value="GMC_OxRtase_C"/>
</dbReference>
<dbReference type="PANTHER" id="PTHR11552:SF147">
    <property type="entry name" value="CHOLINE DEHYDROGENASE, MITOCHONDRIAL"/>
    <property type="match status" value="1"/>
</dbReference>
<comment type="caution">
    <text evidence="3">The sequence shown here is derived from an EMBL/GenBank/DDBJ whole genome shotgun (WGS) entry which is preliminary data.</text>
</comment>
<dbReference type="OrthoDB" id="269227at2759"/>
<keyword evidence="4" id="KW-1185">Reference proteome</keyword>
<dbReference type="Pfam" id="PF05199">
    <property type="entry name" value="GMC_oxred_C"/>
    <property type="match status" value="1"/>
</dbReference>
<dbReference type="AlphaFoldDB" id="A0A9W8ZE53"/>
<name>A0A9W8ZE53_9PLEO</name>
<evidence type="ECO:0000313" key="4">
    <source>
        <dbReference type="Proteomes" id="UP001140510"/>
    </source>
</evidence>